<dbReference type="Proteomes" id="UP001204439">
    <property type="component" value="Unassembled WGS sequence"/>
</dbReference>
<keyword evidence="2" id="KW-1185">Reference proteome</keyword>
<comment type="caution">
    <text evidence="1">The sequence shown here is derived from an EMBL/GenBank/DDBJ whole genome shotgun (WGS) entry which is preliminary data.</text>
</comment>
<sequence>MKIKILFFVFLLVNAGIMLAQLPLKLYIVGSSAPTGWQITKALAFETVSSGLYKYSGPLFAGEYKFANSQDNCWCQDFYVKDPNDATKVISNGP</sequence>
<protein>
    <submittedName>
        <fullName evidence="1">SusF/SusE family outer membrane protein</fullName>
    </submittedName>
</protein>
<gene>
    <name evidence="1" type="ORF">NG800_000085</name>
</gene>
<evidence type="ECO:0000313" key="1">
    <source>
        <dbReference type="EMBL" id="MDW8547285.1"/>
    </source>
</evidence>
<accession>A0ABU4JCC5</accession>
<proteinExistence type="predicted"/>
<dbReference type="RefSeq" id="WP_063971220.1">
    <property type="nucleotide sequence ID" value="NZ_JAMXLT020000001.1"/>
</dbReference>
<evidence type="ECO:0000313" key="2">
    <source>
        <dbReference type="Proteomes" id="UP001204439"/>
    </source>
</evidence>
<reference evidence="1 2" key="1">
    <citation type="submission" date="2023-11" db="EMBL/GenBank/DDBJ databases">
        <title>First isolation, identification, and characterization of non-pathogenic Epilithonimonas ginsengisoli isolated from diseased farmed rainbow trout (Oncorhynchus mykiss) in Chile.</title>
        <authorList>
            <person name="Miranda C.D."/>
            <person name="Irgang R."/>
            <person name="Concha C."/>
            <person name="Rojas R."/>
            <person name="Avendano R."/>
        </authorList>
    </citation>
    <scope>NUCLEOTIDE SEQUENCE [LARGE SCALE GENOMIC DNA]</scope>
    <source>
        <strain evidence="1 2">FP99</strain>
    </source>
</reference>
<organism evidence="1 2">
    <name type="scientific">Epilithonimonas ginsengisoli</name>
    <dbReference type="NCBI Taxonomy" id="1245592"/>
    <lineage>
        <taxon>Bacteria</taxon>
        <taxon>Pseudomonadati</taxon>
        <taxon>Bacteroidota</taxon>
        <taxon>Flavobacteriia</taxon>
        <taxon>Flavobacteriales</taxon>
        <taxon>Weeksellaceae</taxon>
        <taxon>Chryseobacterium group</taxon>
        <taxon>Epilithonimonas</taxon>
    </lineage>
</organism>
<dbReference type="EMBL" id="JAMXLT020000001">
    <property type="protein sequence ID" value="MDW8547285.1"/>
    <property type="molecule type" value="Genomic_DNA"/>
</dbReference>
<name>A0ABU4JCC5_9FLAO</name>